<keyword evidence="1" id="KW-0812">Transmembrane</keyword>
<reference evidence="2 3" key="1">
    <citation type="submission" date="2024-05" db="EMBL/GenBank/DDBJ databases">
        <title>Three bacterial strains, DH-69, EH-24, and ECK-19 isolated from coastal sediments.</title>
        <authorList>
            <person name="Ye Y.-Q."/>
            <person name="Du Z.-J."/>
        </authorList>
    </citation>
    <scope>NUCLEOTIDE SEQUENCE [LARGE SCALE GENOMIC DNA]</scope>
    <source>
        <strain evidence="2 3">ECK-19</strain>
    </source>
</reference>
<feature type="transmembrane region" description="Helical" evidence="1">
    <location>
        <begin position="67"/>
        <end position="86"/>
    </location>
</feature>
<dbReference type="EMBL" id="JBEHZE010000001">
    <property type="protein sequence ID" value="MEX6634107.1"/>
    <property type="molecule type" value="Genomic_DNA"/>
</dbReference>
<dbReference type="Proteomes" id="UP001560685">
    <property type="component" value="Unassembled WGS sequence"/>
</dbReference>
<keyword evidence="1" id="KW-1133">Transmembrane helix</keyword>
<gene>
    <name evidence="2" type="ORF">ABFZ84_11180</name>
</gene>
<sequence>MTNAVNTFGGIDREQRPVWDAMKRGMMGKCPQCGEGKLFKSYVKNNDECAVCGQDFSGHRADDAPPYLTIMLVGHIIIPIALWVEAEFDPAMWVQFLVWLPILLISSWFTLPIAKGAMIGLQWANRMHGFGGPNADPNSDA</sequence>
<name>A0ABV3Z7C9_9PROT</name>
<dbReference type="RefSeq" id="WP_369314098.1">
    <property type="nucleotide sequence ID" value="NZ_JBEHZE010000001.1"/>
</dbReference>
<evidence type="ECO:0000313" key="3">
    <source>
        <dbReference type="Proteomes" id="UP001560685"/>
    </source>
</evidence>
<protein>
    <submittedName>
        <fullName evidence="2">DUF983 domain-containing protein</fullName>
    </submittedName>
</protein>
<evidence type="ECO:0000313" key="2">
    <source>
        <dbReference type="EMBL" id="MEX6634107.1"/>
    </source>
</evidence>
<organism evidence="2 3">
    <name type="scientific">Hyphococcus lacteus</name>
    <dbReference type="NCBI Taxonomy" id="3143536"/>
    <lineage>
        <taxon>Bacteria</taxon>
        <taxon>Pseudomonadati</taxon>
        <taxon>Pseudomonadota</taxon>
        <taxon>Alphaproteobacteria</taxon>
        <taxon>Parvularculales</taxon>
        <taxon>Parvularculaceae</taxon>
        <taxon>Hyphococcus</taxon>
    </lineage>
</organism>
<proteinExistence type="predicted"/>
<feature type="transmembrane region" description="Helical" evidence="1">
    <location>
        <begin position="92"/>
        <end position="111"/>
    </location>
</feature>
<dbReference type="InterPro" id="IPR009325">
    <property type="entry name" value="DUF983"/>
</dbReference>
<evidence type="ECO:0000256" key="1">
    <source>
        <dbReference type="SAM" id="Phobius"/>
    </source>
</evidence>
<accession>A0ABV3Z7C9</accession>
<keyword evidence="1" id="KW-0472">Membrane</keyword>
<dbReference type="Pfam" id="PF06170">
    <property type="entry name" value="DUF983"/>
    <property type="match status" value="1"/>
</dbReference>
<keyword evidence="3" id="KW-1185">Reference proteome</keyword>
<comment type="caution">
    <text evidence="2">The sequence shown here is derived from an EMBL/GenBank/DDBJ whole genome shotgun (WGS) entry which is preliminary data.</text>
</comment>